<evidence type="ECO:0000313" key="2">
    <source>
        <dbReference type="Proteomes" id="UP001054902"/>
    </source>
</evidence>
<proteinExistence type="predicted"/>
<dbReference type="AlphaFoldDB" id="A0AAD3CRT4"/>
<sequence length="298" mass="34527">MTREYLTRSKRRKMVYKEREEQNAEIIPLNTDCLSHVLSFLSGKQYGYIARISKAFKASYQALHPNDKCTSPKAIAETERRLQFYREDVHNVLDLRLLYQGIVEDKVFVLEPFEHGIRNDPIEERKRIHCRVAAVEGSLNTAQWLIDKGLITNEMKQDPEVMGGAVMSDDLDVVKFFHNRGFAFDEDAVLFATKAEVRFPILKYLVEEMHCPFDYHVFFGAIDSQNVMALELLMHSGVPFDVRLLDALVMEFGGEEITAYFRGFLQNVGIDLESERQELIIIRRLLEHAIHEFFGADE</sequence>
<comment type="caution">
    <text evidence="1">The sequence shown here is derived from an EMBL/GenBank/DDBJ whole genome shotgun (WGS) entry which is preliminary data.</text>
</comment>
<dbReference type="EMBL" id="BLLK01000045">
    <property type="protein sequence ID" value="GFH51026.1"/>
    <property type="molecule type" value="Genomic_DNA"/>
</dbReference>
<evidence type="ECO:0008006" key="3">
    <source>
        <dbReference type="Google" id="ProtNLM"/>
    </source>
</evidence>
<gene>
    <name evidence="1" type="ORF">CTEN210_07502</name>
</gene>
<organism evidence="1 2">
    <name type="scientific">Chaetoceros tenuissimus</name>
    <dbReference type="NCBI Taxonomy" id="426638"/>
    <lineage>
        <taxon>Eukaryota</taxon>
        <taxon>Sar</taxon>
        <taxon>Stramenopiles</taxon>
        <taxon>Ochrophyta</taxon>
        <taxon>Bacillariophyta</taxon>
        <taxon>Coscinodiscophyceae</taxon>
        <taxon>Chaetocerotophycidae</taxon>
        <taxon>Chaetocerotales</taxon>
        <taxon>Chaetocerotaceae</taxon>
        <taxon>Chaetoceros</taxon>
    </lineage>
</organism>
<dbReference type="Proteomes" id="UP001054902">
    <property type="component" value="Unassembled WGS sequence"/>
</dbReference>
<keyword evidence="2" id="KW-1185">Reference proteome</keyword>
<name>A0AAD3CRT4_9STRA</name>
<protein>
    <recommendedName>
        <fullName evidence="3">F-box domain-containing protein</fullName>
    </recommendedName>
</protein>
<reference evidence="1 2" key="1">
    <citation type="journal article" date="2021" name="Sci. Rep.">
        <title>The genome of the diatom Chaetoceros tenuissimus carries an ancient integrated fragment of an extant virus.</title>
        <authorList>
            <person name="Hongo Y."/>
            <person name="Kimura K."/>
            <person name="Takaki Y."/>
            <person name="Yoshida Y."/>
            <person name="Baba S."/>
            <person name="Kobayashi G."/>
            <person name="Nagasaki K."/>
            <person name="Hano T."/>
            <person name="Tomaru Y."/>
        </authorList>
    </citation>
    <scope>NUCLEOTIDE SEQUENCE [LARGE SCALE GENOMIC DNA]</scope>
    <source>
        <strain evidence="1 2">NIES-3715</strain>
    </source>
</reference>
<evidence type="ECO:0000313" key="1">
    <source>
        <dbReference type="EMBL" id="GFH51026.1"/>
    </source>
</evidence>
<dbReference type="SUPFAM" id="SSF140860">
    <property type="entry name" value="Pseudo ankyrin repeat-like"/>
    <property type="match status" value="1"/>
</dbReference>
<accession>A0AAD3CRT4</accession>